<evidence type="ECO:0000256" key="7">
    <source>
        <dbReference type="ARBA" id="ARBA00022982"/>
    </source>
</evidence>
<keyword evidence="8 11" id="KW-1133">Transmembrane helix</keyword>
<dbReference type="InParanoid" id="H2Y926"/>
<dbReference type="PANTHER" id="PTHR10106">
    <property type="entry name" value="CYTOCHROME B561-RELATED"/>
    <property type="match status" value="1"/>
</dbReference>
<keyword evidence="10 11" id="KW-0472">Membrane</keyword>
<name>H2Y926_CIOSA</name>
<dbReference type="InterPro" id="IPR043205">
    <property type="entry name" value="CYB561/CYBRD1-like"/>
</dbReference>
<reference evidence="13" key="2">
    <citation type="submission" date="2025-08" db="UniProtKB">
        <authorList>
            <consortium name="Ensembl"/>
        </authorList>
    </citation>
    <scope>IDENTIFICATION</scope>
</reference>
<feature type="transmembrane region" description="Helical" evidence="11">
    <location>
        <begin position="56"/>
        <end position="79"/>
    </location>
</feature>
<dbReference type="Proteomes" id="UP000007875">
    <property type="component" value="Unassembled WGS sequence"/>
</dbReference>
<evidence type="ECO:0000259" key="12">
    <source>
        <dbReference type="PROSITE" id="PS50939"/>
    </source>
</evidence>
<dbReference type="GO" id="GO:0016491">
    <property type="term" value="F:oxidoreductase activity"/>
    <property type="evidence" value="ECO:0007669"/>
    <property type="project" value="InterPro"/>
</dbReference>
<evidence type="ECO:0000256" key="4">
    <source>
        <dbReference type="ARBA" id="ARBA00022617"/>
    </source>
</evidence>
<proteinExistence type="predicted"/>
<feature type="transmembrane region" description="Helical" evidence="11">
    <location>
        <begin position="91"/>
        <end position="112"/>
    </location>
</feature>
<sequence>MSSLNELEDMEKLRGLSWMVALSQGLGITMVILMGVWLNTYMGGFAWDGSGKEFNLHPLCMICGMVFLYGEAALVYRVFRQTEKLKAKIIHASLLLLAFIAIVVGLVAVFQFHHKMHITNMYSLHSWFGMITVLLFCLQFLLGFLSFLLPGARPSIRSFYLPLHQFFGGGILTLAVISVISGINEKLFFKYKGTGYSKLPASAVIANVCGLVTIGFVLTILYIIQKKEWQRKPASAEEEESLAIHFQPISGHGTDTE</sequence>
<dbReference type="InterPro" id="IPR006593">
    <property type="entry name" value="Cyt_b561/ferric_Rdtase_TM"/>
</dbReference>
<dbReference type="Ensembl" id="ENSCSAVT00000001857.1">
    <property type="protein sequence ID" value="ENSCSAVP00000001824.1"/>
    <property type="gene ID" value="ENSCSAVG00000001064.1"/>
</dbReference>
<dbReference type="Pfam" id="PF03188">
    <property type="entry name" value="Cytochrom_B561"/>
    <property type="match status" value="1"/>
</dbReference>
<evidence type="ECO:0000256" key="5">
    <source>
        <dbReference type="ARBA" id="ARBA00022692"/>
    </source>
</evidence>
<keyword evidence="5 11" id="KW-0812">Transmembrane</keyword>
<dbReference type="PROSITE" id="PS50939">
    <property type="entry name" value="CYTOCHROME_B561"/>
    <property type="match status" value="1"/>
</dbReference>
<feature type="transmembrane region" description="Helical" evidence="11">
    <location>
        <begin position="124"/>
        <end position="149"/>
    </location>
</feature>
<keyword evidence="9" id="KW-0408">Iron</keyword>
<dbReference type="FunFam" id="1.20.120.1770:FF:000001">
    <property type="entry name" value="Cytochrome b reductase 1"/>
    <property type="match status" value="1"/>
</dbReference>
<evidence type="ECO:0000256" key="9">
    <source>
        <dbReference type="ARBA" id="ARBA00023004"/>
    </source>
</evidence>
<evidence type="ECO:0000313" key="13">
    <source>
        <dbReference type="Ensembl" id="ENSCSAVP00000001824.1"/>
    </source>
</evidence>
<evidence type="ECO:0000256" key="6">
    <source>
        <dbReference type="ARBA" id="ARBA00022723"/>
    </source>
</evidence>
<keyword evidence="4" id="KW-0349">Heme</keyword>
<comment type="cofactor">
    <cofactor evidence="1">
        <name>heme b</name>
        <dbReference type="ChEBI" id="CHEBI:60344"/>
    </cofactor>
</comment>
<dbReference type="GeneTree" id="ENSGT00950000183197"/>
<feature type="transmembrane region" description="Helical" evidence="11">
    <location>
        <begin position="16"/>
        <end position="36"/>
    </location>
</feature>
<accession>H2Y926</accession>
<reference evidence="13" key="3">
    <citation type="submission" date="2025-09" db="UniProtKB">
        <authorList>
            <consortium name="Ensembl"/>
        </authorList>
    </citation>
    <scope>IDENTIFICATION</scope>
</reference>
<evidence type="ECO:0000256" key="2">
    <source>
        <dbReference type="ARBA" id="ARBA00004141"/>
    </source>
</evidence>
<evidence type="ECO:0000256" key="8">
    <source>
        <dbReference type="ARBA" id="ARBA00022989"/>
    </source>
</evidence>
<organism evidence="13 14">
    <name type="scientific">Ciona savignyi</name>
    <name type="common">Pacific transparent sea squirt</name>
    <dbReference type="NCBI Taxonomy" id="51511"/>
    <lineage>
        <taxon>Eukaryota</taxon>
        <taxon>Metazoa</taxon>
        <taxon>Chordata</taxon>
        <taxon>Tunicata</taxon>
        <taxon>Ascidiacea</taxon>
        <taxon>Phlebobranchia</taxon>
        <taxon>Cionidae</taxon>
        <taxon>Ciona</taxon>
    </lineage>
</organism>
<feature type="transmembrane region" description="Helical" evidence="11">
    <location>
        <begin position="161"/>
        <end position="183"/>
    </location>
</feature>
<dbReference type="Gene3D" id="1.20.120.1770">
    <property type="match status" value="1"/>
</dbReference>
<dbReference type="GO" id="GO:0005765">
    <property type="term" value="C:lysosomal membrane"/>
    <property type="evidence" value="ECO:0007669"/>
    <property type="project" value="TreeGrafter"/>
</dbReference>
<dbReference type="STRING" id="51511.ENSCSAVP00000001824"/>
<dbReference type="PANTHER" id="PTHR10106:SF0">
    <property type="entry name" value="LD36721P"/>
    <property type="match status" value="1"/>
</dbReference>
<reference evidence="14" key="1">
    <citation type="submission" date="2003-08" db="EMBL/GenBank/DDBJ databases">
        <authorList>
            <person name="Birren B."/>
            <person name="Nusbaum C."/>
            <person name="Abebe A."/>
            <person name="Abouelleil A."/>
            <person name="Adekoya E."/>
            <person name="Ait-zahra M."/>
            <person name="Allen N."/>
            <person name="Allen T."/>
            <person name="An P."/>
            <person name="Anderson M."/>
            <person name="Anderson S."/>
            <person name="Arachchi H."/>
            <person name="Armbruster J."/>
            <person name="Bachantsang P."/>
            <person name="Baldwin J."/>
            <person name="Barry A."/>
            <person name="Bayul T."/>
            <person name="Blitshsteyn B."/>
            <person name="Bloom T."/>
            <person name="Blye J."/>
            <person name="Boguslavskiy L."/>
            <person name="Borowsky M."/>
            <person name="Boukhgalter B."/>
            <person name="Brunache A."/>
            <person name="Butler J."/>
            <person name="Calixte N."/>
            <person name="Calvo S."/>
            <person name="Camarata J."/>
            <person name="Campo K."/>
            <person name="Chang J."/>
            <person name="Cheshatsang Y."/>
            <person name="Citroen M."/>
            <person name="Collymore A."/>
            <person name="Considine T."/>
            <person name="Cook A."/>
            <person name="Cooke P."/>
            <person name="Corum B."/>
            <person name="Cuomo C."/>
            <person name="David R."/>
            <person name="Dawoe T."/>
            <person name="Degray S."/>
            <person name="Dodge S."/>
            <person name="Dooley K."/>
            <person name="Dorje P."/>
            <person name="Dorjee K."/>
            <person name="Dorris L."/>
            <person name="Duffey N."/>
            <person name="Dupes A."/>
            <person name="Elkins T."/>
            <person name="Engels R."/>
            <person name="Erickson J."/>
            <person name="Farina A."/>
            <person name="Faro S."/>
            <person name="Ferreira P."/>
            <person name="Fischer H."/>
            <person name="Fitzgerald M."/>
            <person name="Foley K."/>
            <person name="Gage D."/>
            <person name="Galagan J."/>
            <person name="Gearin G."/>
            <person name="Gnerre S."/>
            <person name="Gnirke A."/>
            <person name="Goyette A."/>
            <person name="Graham J."/>
            <person name="Grandbois E."/>
            <person name="Gyaltsen K."/>
            <person name="Hafez N."/>
            <person name="Hagopian D."/>
            <person name="Hagos B."/>
            <person name="Hall J."/>
            <person name="Hatcher B."/>
            <person name="Heller A."/>
            <person name="Higgins H."/>
            <person name="Honan T."/>
            <person name="Horn A."/>
            <person name="Houde N."/>
            <person name="Hughes L."/>
            <person name="Hulme W."/>
            <person name="Husby E."/>
            <person name="Iliev I."/>
            <person name="Jaffe D."/>
            <person name="Jones C."/>
            <person name="Kamal M."/>
            <person name="Kamat A."/>
            <person name="Kamvysselis M."/>
            <person name="Karlsson E."/>
            <person name="Kells C."/>
            <person name="Kieu A."/>
            <person name="Kisner P."/>
            <person name="Kodira C."/>
            <person name="Kulbokas E."/>
            <person name="Labutti K."/>
            <person name="Lama D."/>
            <person name="Landers T."/>
            <person name="Leger J."/>
            <person name="Levine S."/>
            <person name="Lewis D."/>
            <person name="Lewis T."/>
            <person name="Lindblad-toh K."/>
            <person name="Liu X."/>
            <person name="Lokyitsang T."/>
            <person name="Lokyitsang Y."/>
            <person name="Lucien O."/>
            <person name="Lui A."/>
            <person name="Ma L.J."/>
            <person name="Mabbitt R."/>
            <person name="Macdonald J."/>
            <person name="Maclean C."/>
            <person name="Major J."/>
            <person name="Manning J."/>
            <person name="Marabella R."/>
            <person name="Maru K."/>
            <person name="Matthews C."/>
            <person name="Mauceli E."/>
            <person name="Mccarthy M."/>
            <person name="Mcdonough S."/>
            <person name="Mcghee T."/>
            <person name="Meldrim J."/>
            <person name="Meneus L."/>
            <person name="Mesirov J."/>
            <person name="Mihalev A."/>
            <person name="Mihova T."/>
            <person name="Mikkelsen T."/>
            <person name="Mlenga V."/>
            <person name="Moru K."/>
            <person name="Mozes J."/>
            <person name="Mulrain L."/>
            <person name="Munson G."/>
            <person name="Naylor J."/>
            <person name="Newes C."/>
            <person name="Nguyen C."/>
            <person name="Nguyen N."/>
            <person name="Nguyen T."/>
            <person name="Nicol R."/>
            <person name="Nielsen C."/>
            <person name="Nizzari M."/>
            <person name="Norbu C."/>
            <person name="Norbu N."/>
            <person name="O'donnell P."/>
            <person name="Okoawo O."/>
            <person name="O'leary S."/>
            <person name="Omotosho B."/>
            <person name="O'neill K."/>
            <person name="Osman S."/>
            <person name="Parker S."/>
            <person name="Perrin D."/>
            <person name="Phunkhang P."/>
            <person name="Piqani B."/>
            <person name="Purcell S."/>
            <person name="Rachupka T."/>
            <person name="Ramasamy U."/>
            <person name="Rameau R."/>
            <person name="Ray V."/>
            <person name="Raymond C."/>
            <person name="Retta R."/>
            <person name="Richardson S."/>
            <person name="Rise C."/>
            <person name="Rodriguez J."/>
            <person name="Rogers J."/>
            <person name="Rogov P."/>
            <person name="Rutman M."/>
            <person name="Schupbach R."/>
            <person name="Seaman C."/>
            <person name="Settipalli S."/>
            <person name="Sharpe T."/>
            <person name="Sheridan J."/>
            <person name="Sherpa N."/>
            <person name="Shi J."/>
            <person name="Smirnov S."/>
            <person name="Smith C."/>
            <person name="Sougnez C."/>
            <person name="Spencer B."/>
            <person name="Stalker J."/>
            <person name="Stange-thomann N."/>
            <person name="Stavropoulos S."/>
            <person name="Stetson K."/>
            <person name="Stone C."/>
            <person name="Stone S."/>
            <person name="Stubbs M."/>
            <person name="Talamas J."/>
            <person name="Tchuinga P."/>
            <person name="Tenzing P."/>
            <person name="Tesfaye S."/>
            <person name="Theodore J."/>
            <person name="Thoulutsang Y."/>
            <person name="Topham K."/>
            <person name="Towey S."/>
            <person name="Tsamla T."/>
            <person name="Tsomo N."/>
            <person name="Vallee D."/>
            <person name="Vassiliev H."/>
            <person name="Venkataraman V."/>
            <person name="Vinson J."/>
            <person name="Vo A."/>
            <person name="Wade C."/>
            <person name="Wang S."/>
            <person name="Wangchuk T."/>
            <person name="Wangdi T."/>
            <person name="Whittaker C."/>
            <person name="Wilkinson J."/>
            <person name="Wu Y."/>
            <person name="Wyman D."/>
            <person name="Yadav S."/>
            <person name="Yang S."/>
            <person name="Yang X."/>
            <person name="Yeager S."/>
            <person name="Yee E."/>
            <person name="Young G."/>
            <person name="Zainoun J."/>
            <person name="Zembeck L."/>
            <person name="Zimmer A."/>
            <person name="Zody M."/>
            <person name="Lander E."/>
        </authorList>
    </citation>
    <scope>NUCLEOTIDE SEQUENCE [LARGE SCALE GENOMIC DNA]</scope>
</reference>
<dbReference type="OMA" id="GAGDCEY"/>
<dbReference type="HOGENOM" id="CLU_069712_1_1_1"/>
<evidence type="ECO:0000256" key="3">
    <source>
        <dbReference type="ARBA" id="ARBA00022448"/>
    </source>
</evidence>
<feature type="domain" description="Cytochrome b561" evidence="12">
    <location>
        <begin position="22"/>
        <end position="225"/>
    </location>
</feature>
<evidence type="ECO:0000313" key="14">
    <source>
        <dbReference type="Proteomes" id="UP000007875"/>
    </source>
</evidence>
<dbReference type="AlphaFoldDB" id="H2Y926"/>
<dbReference type="eggNOG" id="KOG1619">
    <property type="taxonomic scope" value="Eukaryota"/>
</dbReference>
<dbReference type="SMART" id="SM00665">
    <property type="entry name" value="B561"/>
    <property type="match status" value="1"/>
</dbReference>
<protein>
    <recommendedName>
        <fullName evidence="12">Cytochrome b561 domain-containing protein</fullName>
    </recommendedName>
</protein>
<dbReference type="GO" id="GO:0046872">
    <property type="term" value="F:metal ion binding"/>
    <property type="evidence" value="ECO:0007669"/>
    <property type="project" value="UniProtKB-KW"/>
</dbReference>
<keyword evidence="3" id="KW-0813">Transport</keyword>
<evidence type="ECO:0000256" key="11">
    <source>
        <dbReference type="SAM" id="Phobius"/>
    </source>
</evidence>
<comment type="subcellular location">
    <subcellularLocation>
        <location evidence="2">Membrane</location>
        <topology evidence="2">Multi-pass membrane protein</topology>
    </subcellularLocation>
</comment>
<keyword evidence="7" id="KW-0249">Electron transport</keyword>
<feature type="transmembrane region" description="Helical" evidence="11">
    <location>
        <begin position="203"/>
        <end position="224"/>
    </location>
</feature>
<evidence type="ECO:0000256" key="1">
    <source>
        <dbReference type="ARBA" id="ARBA00001970"/>
    </source>
</evidence>
<keyword evidence="14" id="KW-1185">Reference proteome</keyword>
<evidence type="ECO:0000256" key="10">
    <source>
        <dbReference type="ARBA" id="ARBA00023136"/>
    </source>
</evidence>
<keyword evidence="6" id="KW-0479">Metal-binding</keyword>